<accession>A0ABV0CMC7</accession>
<dbReference type="PROSITE" id="PS51257">
    <property type="entry name" value="PROKAR_LIPOPROTEIN"/>
    <property type="match status" value="1"/>
</dbReference>
<dbReference type="RefSeq" id="WP_346789376.1">
    <property type="nucleotide sequence ID" value="NZ_JAYFSJ010000010.1"/>
</dbReference>
<comment type="caution">
    <text evidence="2">The sequence shown here is derived from an EMBL/GenBank/DDBJ whole genome shotgun (WGS) entry which is preliminary data.</text>
</comment>
<reference evidence="2 3" key="1">
    <citation type="submission" date="2023-12" db="EMBL/GenBank/DDBJ databases">
        <title>Chromobacterium sp. strain TRC.1.1.SA producing antimicrobial pigment.</title>
        <authorList>
            <person name="Verma N."/>
            <person name="Choksket S."/>
            <person name="Pinnaka A.K."/>
            <person name="Korpole S."/>
        </authorList>
    </citation>
    <scope>NUCLEOTIDE SEQUENCE [LARGE SCALE GENOMIC DNA]</scope>
    <source>
        <strain evidence="2 3">TRC1.1.SA</strain>
    </source>
</reference>
<dbReference type="SUPFAM" id="SSF101898">
    <property type="entry name" value="NHL repeat"/>
    <property type="match status" value="1"/>
</dbReference>
<proteinExistence type="predicted"/>
<evidence type="ECO:0008006" key="4">
    <source>
        <dbReference type="Google" id="ProtNLM"/>
    </source>
</evidence>
<feature type="chain" id="PRO_5045806619" description="Exo-alpha-sialidase" evidence="1">
    <location>
        <begin position="21"/>
        <end position="525"/>
    </location>
</feature>
<keyword evidence="1" id="KW-0732">Signal</keyword>
<organism evidence="2 3">
    <name type="scientific">Chromobacterium indicum</name>
    <dbReference type="NCBI Taxonomy" id="3110228"/>
    <lineage>
        <taxon>Bacteria</taxon>
        <taxon>Pseudomonadati</taxon>
        <taxon>Pseudomonadota</taxon>
        <taxon>Betaproteobacteria</taxon>
        <taxon>Neisseriales</taxon>
        <taxon>Chromobacteriaceae</taxon>
        <taxon>Chromobacterium</taxon>
    </lineage>
</organism>
<keyword evidence="3" id="KW-1185">Reference proteome</keyword>
<evidence type="ECO:0000256" key="1">
    <source>
        <dbReference type="SAM" id="SignalP"/>
    </source>
</evidence>
<protein>
    <recommendedName>
        <fullName evidence="4">Exo-alpha-sialidase</fullName>
    </recommendedName>
</protein>
<evidence type="ECO:0000313" key="3">
    <source>
        <dbReference type="Proteomes" id="UP001405405"/>
    </source>
</evidence>
<dbReference type="EMBL" id="JAYFSJ010000010">
    <property type="protein sequence ID" value="MEN7432129.1"/>
    <property type="molecule type" value="Genomic_DNA"/>
</dbReference>
<name>A0ABV0CMC7_9NEIS</name>
<evidence type="ECO:0000313" key="2">
    <source>
        <dbReference type="EMBL" id="MEN7432129.1"/>
    </source>
</evidence>
<gene>
    <name evidence="2" type="ORF">VA599_15385</name>
</gene>
<dbReference type="Proteomes" id="UP001405405">
    <property type="component" value="Unassembled WGS sequence"/>
</dbReference>
<sequence>MNIVAKLIFITMFFVLSGCAINPTEFQKPEKLNSTHGYVFSPKVQSSLLELGEVKIRSKNDGEIYTLQQNDSKFEGYGLWVPSGKYELVDMFDRALENNSYAPIEVSAGSFTEIGGLIWINAGHDKRVLLPIHHSELEPQVKKAKLIQDPYLLDHTIKVWKPNSVADPVYIPHESANHGIIIDLMLDYGRKIGLSNLNQQLINIKDPDEFFAAAKRTLPPITHSAVSGSDGAQYFGAELGQIRVRNTNGLWSSFDTGTLDNITAISIDHQIVVAATSKGAILKKNDNNWNVVAKIPGSPEVINVVHTSAGWLILAGDFSSSSYSAFPIVKALSIFRANDNFSNLVQIKKISMDGEREIFRPAAFYVNDKYYVNGFNKLHVLDVKTGIWNLVDPGHEITSLTHDKNSSIFTAYKMQGIFSKLSISTDYGVSWSPMNTPGMTVQDIIFTSPSHAITVGLDMGLLSASFEVSKYEPLEKKSELISKSSPGVCKKIVTNEEMNLFFCISDDGSILQFGDKRMVPEFILN</sequence>
<feature type="signal peptide" evidence="1">
    <location>
        <begin position="1"/>
        <end position="20"/>
    </location>
</feature>